<dbReference type="STRING" id="8022.A0A060Z1Q9"/>
<feature type="compositionally biased region" description="Low complexity" evidence="1">
    <location>
        <begin position="642"/>
        <end position="656"/>
    </location>
</feature>
<feature type="compositionally biased region" description="Low complexity" evidence="1">
    <location>
        <begin position="211"/>
        <end position="233"/>
    </location>
</feature>
<feature type="compositionally biased region" description="Polar residues" evidence="1">
    <location>
        <begin position="576"/>
        <end position="585"/>
    </location>
</feature>
<feature type="compositionally biased region" description="Basic and acidic residues" evidence="1">
    <location>
        <begin position="29"/>
        <end position="38"/>
    </location>
</feature>
<feature type="region of interest" description="Disordered" evidence="1">
    <location>
        <begin position="682"/>
        <end position="809"/>
    </location>
</feature>
<feature type="compositionally biased region" description="Polar residues" evidence="1">
    <location>
        <begin position="734"/>
        <end position="743"/>
    </location>
</feature>
<feature type="compositionally biased region" description="Gly residues" evidence="1">
    <location>
        <begin position="323"/>
        <end position="332"/>
    </location>
</feature>
<feature type="compositionally biased region" description="Basic and acidic residues" evidence="1">
    <location>
        <begin position="744"/>
        <end position="768"/>
    </location>
</feature>
<dbReference type="GO" id="GO:0007015">
    <property type="term" value="P:actin filament organization"/>
    <property type="evidence" value="ECO:0007669"/>
    <property type="project" value="TreeGrafter"/>
</dbReference>
<dbReference type="EMBL" id="FR922135">
    <property type="protein sequence ID" value="CDQ95674.1"/>
    <property type="molecule type" value="Genomic_DNA"/>
</dbReference>
<sequence length="809" mass="89496">MDNILQSLGPGGPTSQGYACGDAPSLGRESGEPQDETRTSALLKSGSLTRPRVRRPEVKERPSSYCYEDERRKGEGEMGGGEGEREVSSPPQPPTRKDSFRATRGCSGVTDVKVQRCIPDPVGIPSLSHCYAEDDDDNLLNIPGVPGNNGYPATSETSKTEGNRNGNRVGNFKGDSLEQYYTLISKKKSSRKDSNSVIQNSHPDPLSPLLPASEISSTSPISSPGPPDTSIDPEPLGEPSHLLPQNKHSSLGLYRHSAPEKLLSQLRLLEFSSDSSDPSDRISASPSSSQWSHSPFHPTRENLSEDLGSNNAPVQLQQNQGKWGEGAGGGGSRCSSPGLVNIDGVREAREMGLVVGGAAATLLSPIQLQHPWARSLSVPGSEKPSGGCNQGGVSSERVRKTDFGPLSAAASVDSLIEENLRGGGREERRGEREDDDDGEVLMKKPRSHRSSRSRRRSERFATNLRNEIQRKKAQLSKSKGPGGLLYGGETVEEEEGPDLEDLQREEADDLKERCSQERCSEGRYTSSDDSRSAPAPGSLLASTSTPQLYQLSPTPVSALQPLRNEDPEPPEDQDQASDPSRTTQRLVPAMPSCDVGTQVVEEQDPAGLARRWRWTPEHHLQLEMDTDRQGERVTGALGLSGRGRATSSSSSTTTRSSRTEECDVLPFADRCKFFEETSRSMSVWNLPGLTSRRQRPDRHGRQPHPSTLENQGGGYGQGKAQRRYSYQGGIQKESPLSITTMETQRGREKEREREKEGRERREEREKERRERRRERAKRGEREGEERDEERRERRRGERREEREERREKR</sequence>
<protein>
    <submittedName>
        <fullName evidence="2">Uncharacterized protein</fullName>
    </submittedName>
</protein>
<dbReference type="InterPro" id="IPR027685">
    <property type="entry name" value="Shroom_fam"/>
</dbReference>
<feature type="region of interest" description="Disordered" evidence="1">
    <location>
        <begin position="374"/>
        <end position="598"/>
    </location>
</feature>
<organism evidence="2 3">
    <name type="scientific">Oncorhynchus mykiss</name>
    <name type="common">Rainbow trout</name>
    <name type="synonym">Salmo gairdneri</name>
    <dbReference type="NCBI Taxonomy" id="8022"/>
    <lineage>
        <taxon>Eukaryota</taxon>
        <taxon>Metazoa</taxon>
        <taxon>Chordata</taxon>
        <taxon>Craniata</taxon>
        <taxon>Vertebrata</taxon>
        <taxon>Euteleostomi</taxon>
        <taxon>Actinopterygii</taxon>
        <taxon>Neopterygii</taxon>
        <taxon>Teleostei</taxon>
        <taxon>Protacanthopterygii</taxon>
        <taxon>Salmoniformes</taxon>
        <taxon>Salmonidae</taxon>
        <taxon>Salmoninae</taxon>
        <taxon>Oncorhynchus</taxon>
    </lineage>
</organism>
<dbReference type="PANTHER" id="PTHR15012">
    <property type="entry name" value="APICAL PROTEIN/SHROOM-RELATED"/>
    <property type="match status" value="1"/>
</dbReference>
<feature type="compositionally biased region" description="Basic residues" evidence="1">
    <location>
        <begin position="443"/>
        <end position="457"/>
    </location>
</feature>
<reference evidence="2" key="1">
    <citation type="journal article" date="2014" name="Nat. Commun.">
        <title>The rainbow trout genome provides novel insights into evolution after whole-genome duplication in vertebrates.</title>
        <authorList>
            <person name="Berthelot C."/>
            <person name="Brunet F."/>
            <person name="Chalopin D."/>
            <person name="Juanchich A."/>
            <person name="Bernard M."/>
            <person name="Noel B."/>
            <person name="Bento P."/>
            <person name="Da Silva C."/>
            <person name="Labadie K."/>
            <person name="Alberti A."/>
            <person name="Aury J.M."/>
            <person name="Louis A."/>
            <person name="Dehais P."/>
            <person name="Bardou P."/>
            <person name="Montfort J."/>
            <person name="Klopp C."/>
            <person name="Cabau C."/>
            <person name="Gaspin C."/>
            <person name="Thorgaard G.H."/>
            <person name="Boussaha M."/>
            <person name="Quillet E."/>
            <person name="Guyomard R."/>
            <person name="Galiana D."/>
            <person name="Bobe J."/>
            <person name="Volff J.N."/>
            <person name="Genet C."/>
            <person name="Wincker P."/>
            <person name="Jaillon O."/>
            <person name="Roest Crollius H."/>
            <person name="Guiguen Y."/>
        </authorList>
    </citation>
    <scope>NUCLEOTIDE SEQUENCE [LARGE SCALE GENOMIC DNA]</scope>
</reference>
<dbReference type="PaxDb" id="8022-A0A060Z1Q9"/>
<feature type="compositionally biased region" description="Polar residues" evidence="1">
    <location>
        <begin position="540"/>
        <end position="557"/>
    </location>
</feature>
<name>A0A060Z1Q9_ONCMY</name>
<dbReference type="GO" id="GO:0030864">
    <property type="term" value="C:cortical actin cytoskeleton"/>
    <property type="evidence" value="ECO:0007669"/>
    <property type="project" value="TreeGrafter"/>
</dbReference>
<feature type="region of interest" description="Disordered" evidence="1">
    <location>
        <begin position="1"/>
        <end position="105"/>
    </location>
</feature>
<proteinExistence type="predicted"/>
<dbReference type="GO" id="GO:0016324">
    <property type="term" value="C:apical plasma membrane"/>
    <property type="evidence" value="ECO:0007669"/>
    <property type="project" value="TreeGrafter"/>
</dbReference>
<feature type="region of interest" description="Disordered" evidence="1">
    <location>
        <begin position="623"/>
        <end position="660"/>
    </location>
</feature>
<feature type="compositionally biased region" description="Basic and acidic residues" evidence="1">
    <location>
        <begin position="777"/>
        <end position="809"/>
    </location>
</feature>
<feature type="compositionally biased region" description="Acidic residues" evidence="1">
    <location>
        <begin position="490"/>
        <end position="500"/>
    </location>
</feature>
<feature type="region of interest" description="Disordered" evidence="1">
    <location>
        <begin position="137"/>
        <end position="254"/>
    </location>
</feature>
<dbReference type="GO" id="GO:0043296">
    <property type="term" value="C:apical junction complex"/>
    <property type="evidence" value="ECO:0007669"/>
    <property type="project" value="TreeGrafter"/>
</dbReference>
<feature type="compositionally biased region" description="Basic and acidic residues" evidence="1">
    <location>
        <begin position="501"/>
        <end position="531"/>
    </location>
</feature>
<dbReference type="GO" id="GO:0051015">
    <property type="term" value="F:actin filament binding"/>
    <property type="evidence" value="ECO:0007669"/>
    <property type="project" value="InterPro"/>
</dbReference>
<feature type="compositionally biased region" description="Polar residues" evidence="1">
    <location>
        <begin position="307"/>
        <end position="320"/>
    </location>
</feature>
<feature type="compositionally biased region" description="Basic and acidic residues" evidence="1">
    <location>
        <begin position="54"/>
        <end position="87"/>
    </location>
</feature>
<reference evidence="2" key="2">
    <citation type="submission" date="2014-03" db="EMBL/GenBank/DDBJ databases">
        <authorList>
            <person name="Genoscope - CEA"/>
        </authorList>
    </citation>
    <scope>NUCLEOTIDE SEQUENCE</scope>
</reference>
<dbReference type="Proteomes" id="UP000193380">
    <property type="component" value="Unassembled WGS sequence"/>
</dbReference>
<feature type="compositionally biased region" description="Polar residues" evidence="1">
    <location>
        <begin position="39"/>
        <end position="48"/>
    </location>
</feature>
<feature type="compositionally biased region" description="Low complexity" evidence="1">
    <location>
        <begin position="273"/>
        <end position="294"/>
    </location>
</feature>
<evidence type="ECO:0000256" key="1">
    <source>
        <dbReference type="SAM" id="MobiDB-lite"/>
    </source>
</evidence>
<dbReference type="PANTHER" id="PTHR15012:SF35">
    <property type="entry name" value="PROTEIN SHROOM4"/>
    <property type="match status" value="1"/>
</dbReference>
<evidence type="ECO:0000313" key="2">
    <source>
        <dbReference type="EMBL" id="CDQ95674.1"/>
    </source>
</evidence>
<gene>
    <name evidence="2" type="ORF">GSONMT00025244001</name>
</gene>
<feature type="compositionally biased region" description="Basic residues" evidence="1">
    <location>
        <begin position="692"/>
        <end position="702"/>
    </location>
</feature>
<feature type="region of interest" description="Disordered" evidence="1">
    <location>
        <begin position="273"/>
        <end position="340"/>
    </location>
</feature>
<accession>A0A060Z1Q9</accession>
<feature type="compositionally biased region" description="Basic and acidic residues" evidence="1">
    <location>
        <begin position="418"/>
        <end position="432"/>
    </location>
</feature>
<evidence type="ECO:0000313" key="3">
    <source>
        <dbReference type="Proteomes" id="UP000193380"/>
    </source>
</evidence>
<feature type="non-terminal residue" evidence="2">
    <location>
        <position position="809"/>
    </location>
</feature>
<dbReference type="AlphaFoldDB" id="A0A060Z1Q9"/>
<dbReference type="GO" id="GO:0005912">
    <property type="term" value="C:adherens junction"/>
    <property type="evidence" value="ECO:0007669"/>
    <property type="project" value="TreeGrafter"/>
</dbReference>